<keyword evidence="3" id="KW-1185">Reference proteome</keyword>
<evidence type="ECO:0000313" key="2">
    <source>
        <dbReference type="EMBL" id="MDQ0444260.1"/>
    </source>
</evidence>
<keyword evidence="1" id="KW-0812">Transmembrane</keyword>
<organism evidence="2 3">
    <name type="scientific">Methylobacterium persicinum</name>
    <dbReference type="NCBI Taxonomy" id="374426"/>
    <lineage>
        <taxon>Bacteria</taxon>
        <taxon>Pseudomonadati</taxon>
        <taxon>Pseudomonadota</taxon>
        <taxon>Alphaproteobacteria</taxon>
        <taxon>Hyphomicrobiales</taxon>
        <taxon>Methylobacteriaceae</taxon>
        <taxon>Methylobacterium</taxon>
    </lineage>
</organism>
<gene>
    <name evidence="2" type="ORF">QO016_003770</name>
</gene>
<feature type="transmembrane region" description="Helical" evidence="1">
    <location>
        <begin position="27"/>
        <end position="46"/>
    </location>
</feature>
<feature type="transmembrane region" description="Helical" evidence="1">
    <location>
        <begin position="92"/>
        <end position="108"/>
    </location>
</feature>
<comment type="caution">
    <text evidence="2">The sequence shown here is derived from an EMBL/GenBank/DDBJ whole genome shotgun (WGS) entry which is preliminary data.</text>
</comment>
<accession>A0ABU0HPL1</accession>
<dbReference type="EMBL" id="JAUSVV010000010">
    <property type="protein sequence ID" value="MDQ0444260.1"/>
    <property type="molecule type" value="Genomic_DNA"/>
</dbReference>
<evidence type="ECO:0000313" key="3">
    <source>
        <dbReference type="Proteomes" id="UP001236369"/>
    </source>
</evidence>
<sequence length="213" mass="23624">MNSQNVDAGSNKTLGARADNSNMLRCIAIRAGIFAILAFNLTLSLLSGHISPSSINSVIVFCINFIASIVIVLYSTYRLAMNLFRGGAVRKINVLLLTIACVSIAISTQDSKIGVSSNLWLFLYNYDIAPICGLNGCKYVTELSKETQEICNDDICTVLIKFDIFDECEYQLSIMSDGIKKSDLEFRKRSFAKDNITIIRKNHKLIQTRACKS</sequence>
<dbReference type="RefSeq" id="WP_238250691.1">
    <property type="nucleotide sequence ID" value="NZ_BPQX01000043.1"/>
</dbReference>
<reference evidence="2 3" key="1">
    <citation type="submission" date="2023-07" db="EMBL/GenBank/DDBJ databases">
        <title>Genomic Encyclopedia of Type Strains, Phase IV (KMG-IV): sequencing the most valuable type-strain genomes for metagenomic binning, comparative biology and taxonomic classification.</title>
        <authorList>
            <person name="Goeker M."/>
        </authorList>
    </citation>
    <scope>NUCLEOTIDE SEQUENCE [LARGE SCALE GENOMIC DNA]</scope>
    <source>
        <strain evidence="2 3">DSM 19562</strain>
    </source>
</reference>
<keyword evidence="1" id="KW-0472">Membrane</keyword>
<proteinExistence type="predicted"/>
<keyword evidence="1" id="KW-1133">Transmembrane helix</keyword>
<feature type="transmembrane region" description="Helical" evidence="1">
    <location>
        <begin position="58"/>
        <end position="80"/>
    </location>
</feature>
<name>A0ABU0HPL1_9HYPH</name>
<dbReference type="Proteomes" id="UP001236369">
    <property type="component" value="Unassembled WGS sequence"/>
</dbReference>
<protein>
    <submittedName>
        <fullName evidence="2">Uncharacterized protein</fullName>
    </submittedName>
</protein>
<evidence type="ECO:0000256" key="1">
    <source>
        <dbReference type="SAM" id="Phobius"/>
    </source>
</evidence>